<sequence length="159" mass="17456">MLTLTSLIIVVLISLAIGAVVGGLCVKAFGSQEQHSRELEDRLAKAESQLKDYQTEVTQHFLETTKLVNTLTQNYRDLHDHFAQSSLKLANTDISREFLEGAAKGIQTKGSEQASTLADPGVMPPKDWSPNKGTLSESFGLKEEEDDLLMATVHGRQTQ</sequence>
<comment type="similarity">
    <text evidence="10">Belongs to the ZapG family.</text>
</comment>
<protein>
    <recommendedName>
        <fullName evidence="11">Z-ring associated protein G</fullName>
    </recommendedName>
    <alternativeName>
        <fullName evidence="12">Cell division protein ZapG</fullName>
    </alternativeName>
</protein>
<organism evidence="15 16">
    <name type="scientific">Marinibactrum halimedae</name>
    <dbReference type="NCBI Taxonomy" id="1444977"/>
    <lineage>
        <taxon>Bacteria</taxon>
        <taxon>Pseudomonadati</taxon>
        <taxon>Pseudomonadota</taxon>
        <taxon>Gammaproteobacteria</taxon>
        <taxon>Cellvibrionales</taxon>
        <taxon>Cellvibrionaceae</taxon>
        <taxon>Marinibactrum</taxon>
    </lineage>
</organism>
<keyword evidence="3" id="KW-0997">Cell inner membrane</keyword>
<keyword evidence="13" id="KW-0175">Coiled coil</keyword>
<evidence type="ECO:0000313" key="15">
    <source>
        <dbReference type="EMBL" id="GLS25410.1"/>
    </source>
</evidence>
<dbReference type="Pfam" id="PF06295">
    <property type="entry name" value="ZapG-like"/>
    <property type="match status" value="1"/>
</dbReference>
<keyword evidence="4" id="KW-0132">Cell division</keyword>
<feature type="region of interest" description="Disordered" evidence="14">
    <location>
        <begin position="107"/>
        <end position="141"/>
    </location>
</feature>
<dbReference type="Proteomes" id="UP001156870">
    <property type="component" value="Unassembled WGS sequence"/>
</dbReference>
<comment type="subcellular location">
    <subcellularLocation>
        <location evidence="1">Cell inner membrane</location>
        <topology evidence="1">Single-pass membrane protein</topology>
    </subcellularLocation>
</comment>
<dbReference type="AlphaFoldDB" id="A0AA37T1P4"/>
<proteinExistence type="inferred from homology"/>
<evidence type="ECO:0000256" key="8">
    <source>
        <dbReference type="ARBA" id="ARBA00023136"/>
    </source>
</evidence>
<comment type="caution">
    <text evidence="15">The sequence shown here is derived from an EMBL/GenBank/DDBJ whole genome shotgun (WGS) entry which is preliminary data.</text>
</comment>
<evidence type="ECO:0000256" key="5">
    <source>
        <dbReference type="ARBA" id="ARBA00022692"/>
    </source>
</evidence>
<evidence type="ECO:0000256" key="3">
    <source>
        <dbReference type="ARBA" id="ARBA00022519"/>
    </source>
</evidence>
<keyword evidence="8" id="KW-0472">Membrane</keyword>
<evidence type="ECO:0000256" key="4">
    <source>
        <dbReference type="ARBA" id="ARBA00022618"/>
    </source>
</evidence>
<dbReference type="GO" id="GO:0008360">
    <property type="term" value="P:regulation of cell shape"/>
    <property type="evidence" value="ECO:0007669"/>
    <property type="project" value="UniProtKB-KW"/>
</dbReference>
<evidence type="ECO:0000256" key="14">
    <source>
        <dbReference type="SAM" id="MobiDB-lite"/>
    </source>
</evidence>
<keyword evidence="2" id="KW-1003">Cell membrane</keyword>
<accession>A0AA37T1P4</accession>
<evidence type="ECO:0000313" key="16">
    <source>
        <dbReference type="Proteomes" id="UP001156870"/>
    </source>
</evidence>
<evidence type="ECO:0000256" key="7">
    <source>
        <dbReference type="ARBA" id="ARBA00022989"/>
    </source>
</evidence>
<dbReference type="PANTHER" id="PTHR39579">
    <property type="entry name" value="INNER MEMBRANE PROTEIN YHCB"/>
    <property type="match status" value="1"/>
</dbReference>
<dbReference type="GO" id="GO:0005886">
    <property type="term" value="C:plasma membrane"/>
    <property type="evidence" value="ECO:0007669"/>
    <property type="project" value="UniProtKB-SubCell"/>
</dbReference>
<dbReference type="GO" id="GO:0051301">
    <property type="term" value="P:cell division"/>
    <property type="evidence" value="ECO:0007669"/>
    <property type="project" value="UniProtKB-KW"/>
</dbReference>
<evidence type="ECO:0000256" key="10">
    <source>
        <dbReference type="ARBA" id="ARBA00035657"/>
    </source>
</evidence>
<evidence type="ECO:0000256" key="12">
    <source>
        <dbReference type="ARBA" id="ARBA00035727"/>
    </source>
</evidence>
<keyword evidence="9" id="KW-0131">Cell cycle</keyword>
<dbReference type="PANTHER" id="PTHR39579:SF1">
    <property type="entry name" value="INNER MEMBRANE PROTEIN YHCB"/>
    <property type="match status" value="1"/>
</dbReference>
<keyword evidence="16" id="KW-1185">Reference proteome</keyword>
<evidence type="ECO:0000256" key="11">
    <source>
        <dbReference type="ARBA" id="ARBA00035703"/>
    </source>
</evidence>
<dbReference type="RefSeq" id="WP_232592086.1">
    <property type="nucleotide sequence ID" value="NZ_BSPD01000030.1"/>
</dbReference>
<evidence type="ECO:0000256" key="6">
    <source>
        <dbReference type="ARBA" id="ARBA00022960"/>
    </source>
</evidence>
<evidence type="ECO:0000256" key="2">
    <source>
        <dbReference type="ARBA" id="ARBA00022475"/>
    </source>
</evidence>
<dbReference type="EMBL" id="BSPD01000030">
    <property type="protein sequence ID" value="GLS25410.1"/>
    <property type="molecule type" value="Genomic_DNA"/>
</dbReference>
<evidence type="ECO:0000256" key="13">
    <source>
        <dbReference type="SAM" id="Coils"/>
    </source>
</evidence>
<reference evidence="15 16" key="1">
    <citation type="journal article" date="2014" name="Int. J. Syst. Evol. Microbiol.">
        <title>Complete genome sequence of Corynebacterium casei LMG S-19264T (=DSM 44701T), isolated from a smear-ripened cheese.</title>
        <authorList>
            <consortium name="US DOE Joint Genome Institute (JGI-PGF)"/>
            <person name="Walter F."/>
            <person name="Albersmeier A."/>
            <person name="Kalinowski J."/>
            <person name="Ruckert C."/>
        </authorList>
    </citation>
    <scope>NUCLEOTIDE SEQUENCE [LARGE SCALE GENOMIC DNA]</scope>
    <source>
        <strain evidence="15 16">NBRC 110095</strain>
    </source>
</reference>
<keyword evidence="6" id="KW-0133">Cell shape</keyword>
<name>A0AA37T1P4_9GAMM</name>
<evidence type="ECO:0000256" key="1">
    <source>
        <dbReference type="ARBA" id="ARBA00004377"/>
    </source>
</evidence>
<evidence type="ECO:0000256" key="9">
    <source>
        <dbReference type="ARBA" id="ARBA00023306"/>
    </source>
</evidence>
<keyword evidence="5" id="KW-0812">Transmembrane</keyword>
<gene>
    <name evidence="15" type="ORF">GCM10007877_11240</name>
</gene>
<keyword evidence="7" id="KW-1133">Transmembrane helix</keyword>
<feature type="coiled-coil region" evidence="13">
    <location>
        <begin position="29"/>
        <end position="63"/>
    </location>
</feature>
<dbReference type="InterPro" id="IPR009386">
    <property type="entry name" value="ZapG-like"/>
</dbReference>